<accession>A0A8J6HRS5</accession>
<name>A0A8J6HRS5_TENMO</name>
<evidence type="ECO:0000313" key="2">
    <source>
        <dbReference type="EMBL" id="KAH0819467.1"/>
    </source>
</evidence>
<sequence length="82" mass="9155">MPVEEELHLNGVGRTQIYQQPSTGEKHVLFYPTSPAPSVNSEERRSWSQASSSVANTQTVPTSNLLHTRNQIIFPRRAPEPA</sequence>
<reference evidence="2" key="2">
    <citation type="submission" date="2021-08" db="EMBL/GenBank/DDBJ databases">
        <authorList>
            <person name="Eriksson T."/>
        </authorList>
    </citation>
    <scope>NUCLEOTIDE SEQUENCE</scope>
    <source>
        <strain evidence="2">Stoneville</strain>
        <tissue evidence="2">Whole head</tissue>
    </source>
</reference>
<reference evidence="2" key="1">
    <citation type="journal article" date="2020" name="J Insects Food Feed">
        <title>The yellow mealworm (Tenebrio molitor) genome: a resource for the emerging insects as food and feed industry.</title>
        <authorList>
            <person name="Eriksson T."/>
            <person name="Andere A."/>
            <person name="Kelstrup H."/>
            <person name="Emery V."/>
            <person name="Picard C."/>
        </authorList>
    </citation>
    <scope>NUCLEOTIDE SEQUENCE</scope>
    <source>
        <strain evidence="2">Stoneville</strain>
        <tissue evidence="2">Whole head</tissue>
    </source>
</reference>
<feature type="region of interest" description="Disordered" evidence="1">
    <location>
        <begin position="35"/>
        <end position="65"/>
    </location>
</feature>
<gene>
    <name evidence="2" type="ORF">GEV33_003324</name>
</gene>
<proteinExistence type="predicted"/>
<dbReference type="Proteomes" id="UP000719412">
    <property type="component" value="Unassembled WGS sequence"/>
</dbReference>
<dbReference type="AlphaFoldDB" id="A0A8J6HRS5"/>
<evidence type="ECO:0000256" key="1">
    <source>
        <dbReference type="SAM" id="MobiDB-lite"/>
    </source>
</evidence>
<evidence type="ECO:0000313" key="3">
    <source>
        <dbReference type="Proteomes" id="UP000719412"/>
    </source>
</evidence>
<keyword evidence="3" id="KW-1185">Reference proteome</keyword>
<comment type="caution">
    <text evidence="2">The sequence shown here is derived from an EMBL/GenBank/DDBJ whole genome shotgun (WGS) entry which is preliminary data.</text>
</comment>
<organism evidence="2 3">
    <name type="scientific">Tenebrio molitor</name>
    <name type="common">Yellow mealworm beetle</name>
    <dbReference type="NCBI Taxonomy" id="7067"/>
    <lineage>
        <taxon>Eukaryota</taxon>
        <taxon>Metazoa</taxon>
        <taxon>Ecdysozoa</taxon>
        <taxon>Arthropoda</taxon>
        <taxon>Hexapoda</taxon>
        <taxon>Insecta</taxon>
        <taxon>Pterygota</taxon>
        <taxon>Neoptera</taxon>
        <taxon>Endopterygota</taxon>
        <taxon>Coleoptera</taxon>
        <taxon>Polyphaga</taxon>
        <taxon>Cucujiformia</taxon>
        <taxon>Tenebrionidae</taxon>
        <taxon>Tenebrio</taxon>
    </lineage>
</organism>
<dbReference type="EMBL" id="JABDTM020014462">
    <property type="protein sequence ID" value="KAH0819467.1"/>
    <property type="molecule type" value="Genomic_DNA"/>
</dbReference>
<protein>
    <submittedName>
        <fullName evidence="2">Uncharacterized protein</fullName>
    </submittedName>
</protein>
<feature type="compositionally biased region" description="Polar residues" evidence="1">
    <location>
        <begin position="47"/>
        <end position="65"/>
    </location>
</feature>